<gene>
    <name evidence="1" type="ORF">S01H4_40105</name>
</gene>
<comment type="caution">
    <text evidence="1">The sequence shown here is derived from an EMBL/GenBank/DDBJ whole genome shotgun (WGS) entry which is preliminary data.</text>
</comment>
<organism evidence="1">
    <name type="scientific">marine sediment metagenome</name>
    <dbReference type="NCBI Taxonomy" id="412755"/>
    <lineage>
        <taxon>unclassified sequences</taxon>
        <taxon>metagenomes</taxon>
        <taxon>ecological metagenomes</taxon>
    </lineage>
</organism>
<dbReference type="AlphaFoldDB" id="X1DGF5"/>
<protein>
    <submittedName>
        <fullName evidence="1">Uncharacterized protein</fullName>
    </submittedName>
</protein>
<evidence type="ECO:0000313" key="1">
    <source>
        <dbReference type="EMBL" id="GAH04119.1"/>
    </source>
</evidence>
<reference evidence="1" key="1">
    <citation type="journal article" date="2014" name="Front. Microbiol.">
        <title>High frequency of phylogenetically diverse reductive dehalogenase-homologous genes in deep subseafloor sedimentary metagenomes.</title>
        <authorList>
            <person name="Kawai M."/>
            <person name="Futagami T."/>
            <person name="Toyoda A."/>
            <person name="Takaki Y."/>
            <person name="Nishi S."/>
            <person name="Hori S."/>
            <person name="Arai W."/>
            <person name="Tsubouchi T."/>
            <person name="Morono Y."/>
            <person name="Uchiyama I."/>
            <person name="Ito T."/>
            <person name="Fujiyama A."/>
            <person name="Inagaki F."/>
            <person name="Takami H."/>
        </authorList>
    </citation>
    <scope>NUCLEOTIDE SEQUENCE</scope>
    <source>
        <strain evidence="1">Expedition CK06-06</strain>
    </source>
</reference>
<dbReference type="EMBL" id="BART01021804">
    <property type="protein sequence ID" value="GAH04119.1"/>
    <property type="molecule type" value="Genomic_DNA"/>
</dbReference>
<accession>X1DGF5</accession>
<proteinExistence type="predicted"/>
<sequence length="132" mass="15711">MIAKEDEFSKEGKIYKKIFEDQKDTKEEEKNTIKIAGRNIEVYNQTILNKLQKFDQIEIIVLDSYLDKALYIIKQWEALGIVPAPGFLTKGKTIRFEKKEEDIWSREGKKYRKPVNRITLTKHPDIFRFTKK</sequence>
<name>X1DGF5_9ZZZZ</name>